<evidence type="ECO:0000256" key="9">
    <source>
        <dbReference type="SAM" id="MobiDB-lite"/>
    </source>
</evidence>
<feature type="chain" id="PRO_5046050491" description="Peptidoglycan-associated lipoprotein" evidence="10">
    <location>
        <begin position="25"/>
        <end position="176"/>
    </location>
</feature>
<keyword evidence="3 8" id="KW-0472">Membrane</keyword>
<comment type="subunit">
    <text evidence="8">The Tol-Pal system is composed of five core proteins: the inner membrane proteins TolA, TolQ and TolR, the periplasmic protein TolB and the outer membrane protein Pal. They form a network linking the inner and outer membranes and the peptidoglycan layer.</text>
</comment>
<dbReference type="InterPro" id="IPR014169">
    <property type="entry name" value="Pal_lipo_C"/>
</dbReference>
<dbReference type="EMBL" id="JABRWJ010000010">
    <property type="protein sequence ID" value="NRF71001.1"/>
    <property type="molecule type" value="Genomic_DNA"/>
</dbReference>
<dbReference type="PROSITE" id="PS51123">
    <property type="entry name" value="OMPA_2"/>
    <property type="match status" value="1"/>
</dbReference>
<dbReference type="PANTHER" id="PTHR30329:SF21">
    <property type="entry name" value="LIPOPROTEIN YIAD-RELATED"/>
    <property type="match status" value="1"/>
</dbReference>
<feature type="signal peptide" evidence="10">
    <location>
        <begin position="1"/>
        <end position="24"/>
    </location>
</feature>
<dbReference type="InterPro" id="IPR006664">
    <property type="entry name" value="OMP_bac"/>
</dbReference>
<evidence type="ECO:0000256" key="10">
    <source>
        <dbReference type="SAM" id="SignalP"/>
    </source>
</evidence>
<evidence type="ECO:0000256" key="1">
    <source>
        <dbReference type="ARBA" id="ARBA00022618"/>
    </source>
</evidence>
<feature type="region of interest" description="Disordered" evidence="9">
    <location>
        <begin position="24"/>
        <end position="53"/>
    </location>
</feature>
<evidence type="ECO:0000256" key="2">
    <source>
        <dbReference type="ARBA" id="ARBA00022729"/>
    </source>
</evidence>
<feature type="region of interest" description="Disordered" evidence="9">
    <location>
        <begin position="144"/>
        <end position="176"/>
    </location>
</feature>
<dbReference type="RefSeq" id="WP_173131299.1">
    <property type="nucleotide sequence ID" value="NZ_JABRWJ010000010.1"/>
</dbReference>
<organism evidence="12 13">
    <name type="scientific">Pseudaquabacterium terrae</name>
    <dbReference type="NCBI Taxonomy" id="2732868"/>
    <lineage>
        <taxon>Bacteria</taxon>
        <taxon>Pseudomonadati</taxon>
        <taxon>Pseudomonadota</taxon>
        <taxon>Betaproteobacteria</taxon>
        <taxon>Burkholderiales</taxon>
        <taxon>Sphaerotilaceae</taxon>
        <taxon>Pseudaquabacterium</taxon>
    </lineage>
</organism>
<protein>
    <recommendedName>
        <fullName evidence="8">Peptidoglycan-associated lipoprotein</fullName>
        <shortName evidence="8">PAL</shortName>
    </recommendedName>
</protein>
<keyword evidence="1 8" id="KW-0132">Cell division</keyword>
<gene>
    <name evidence="8 12" type="primary">pal</name>
    <name evidence="12" type="ORF">HLB44_28750</name>
</gene>
<evidence type="ECO:0000256" key="6">
    <source>
        <dbReference type="ARBA" id="ARBA00023288"/>
    </source>
</evidence>
<dbReference type="CDD" id="cd07185">
    <property type="entry name" value="OmpA_C-like"/>
    <property type="match status" value="1"/>
</dbReference>
<proteinExistence type="inferred from homology"/>
<dbReference type="InterPro" id="IPR036737">
    <property type="entry name" value="OmpA-like_sf"/>
</dbReference>
<comment type="caution">
    <text evidence="12">The sequence shown here is derived from an EMBL/GenBank/DDBJ whole genome shotgun (WGS) entry which is preliminary data.</text>
</comment>
<keyword evidence="6 8" id="KW-0449">Lipoprotein</keyword>
<sequence>MMIRSAIVLAAVLAAGCSSTPLTEAPLGTEARPGTASRPAPPGPHTSSDPVVRVPPATAQRDAQAPTERTVYFEFDSASIRDQDKPLLEAHARHLAANRAAKARIEGHCDERGGREYNLALGQRRAETVLKTLQLQGASEASMEAVSFGKERPAATGHDDAAWARNRRAEVHQVKR</sequence>
<comment type="subcellular location">
    <subcellularLocation>
        <location evidence="8">Cell outer membrane</location>
        <topology evidence="8">Lipid-anchor</topology>
    </subcellularLocation>
</comment>
<keyword evidence="7 8" id="KW-0131">Cell cycle</keyword>
<dbReference type="InterPro" id="IPR050330">
    <property type="entry name" value="Bact_OuterMem_StrucFunc"/>
</dbReference>
<keyword evidence="13" id="KW-1185">Reference proteome</keyword>
<keyword evidence="5 8" id="KW-0998">Cell outer membrane</keyword>
<dbReference type="SUPFAM" id="SSF103088">
    <property type="entry name" value="OmpA-like"/>
    <property type="match status" value="1"/>
</dbReference>
<dbReference type="InterPro" id="IPR039001">
    <property type="entry name" value="Pal"/>
</dbReference>
<dbReference type="NCBIfam" id="TIGR02802">
    <property type="entry name" value="Pal_lipo"/>
    <property type="match status" value="1"/>
</dbReference>
<evidence type="ECO:0000256" key="7">
    <source>
        <dbReference type="ARBA" id="ARBA00023306"/>
    </source>
</evidence>
<dbReference type="PANTHER" id="PTHR30329">
    <property type="entry name" value="STATOR ELEMENT OF FLAGELLAR MOTOR COMPLEX"/>
    <property type="match status" value="1"/>
</dbReference>
<evidence type="ECO:0000313" key="13">
    <source>
        <dbReference type="Proteomes" id="UP000737171"/>
    </source>
</evidence>
<name>A0ABX2EQU5_9BURK</name>
<dbReference type="InterPro" id="IPR006665">
    <property type="entry name" value="OmpA-like"/>
</dbReference>
<dbReference type="PROSITE" id="PS51257">
    <property type="entry name" value="PROKAR_LIPOPROTEIN"/>
    <property type="match status" value="1"/>
</dbReference>
<evidence type="ECO:0000256" key="5">
    <source>
        <dbReference type="ARBA" id="ARBA00023237"/>
    </source>
</evidence>
<evidence type="ECO:0000256" key="8">
    <source>
        <dbReference type="HAMAP-Rule" id="MF_02204"/>
    </source>
</evidence>
<feature type="compositionally biased region" description="Basic and acidic residues" evidence="9">
    <location>
        <begin position="149"/>
        <end position="176"/>
    </location>
</feature>
<dbReference type="Proteomes" id="UP000737171">
    <property type="component" value="Unassembled WGS sequence"/>
</dbReference>
<reference evidence="12 13" key="1">
    <citation type="submission" date="2020-05" db="EMBL/GenBank/DDBJ databases">
        <title>Aquincola sp. isolate from soil.</title>
        <authorList>
            <person name="Han J."/>
            <person name="Kim D.-U."/>
        </authorList>
    </citation>
    <scope>NUCLEOTIDE SEQUENCE [LARGE SCALE GENOMIC DNA]</scope>
    <source>
        <strain evidence="12 13">S2</strain>
    </source>
</reference>
<evidence type="ECO:0000256" key="3">
    <source>
        <dbReference type="ARBA" id="ARBA00023136"/>
    </source>
</evidence>
<dbReference type="Pfam" id="PF00691">
    <property type="entry name" value="OmpA"/>
    <property type="match status" value="1"/>
</dbReference>
<evidence type="ECO:0000256" key="4">
    <source>
        <dbReference type="ARBA" id="ARBA00023139"/>
    </source>
</evidence>
<keyword evidence="4 8" id="KW-0564">Palmitate</keyword>
<dbReference type="Gene3D" id="3.30.1330.60">
    <property type="entry name" value="OmpA-like domain"/>
    <property type="match status" value="1"/>
</dbReference>
<accession>A0ABX2EQU5</accession>
<comment type="function">
    <text evidence="8">Part of the Tol-Pal system, which plays a role in outer membrane invagination during cell division and is important for maintaining outer membrane integrity.</text>
</comment>
<dbReference type="HAMAP" id="MF_02204">
    <property type="entry name" value="Pal"/>
    <property type="match status" value="1"/>
</dbReference>
<feature type="domain" description="OmpA-like" evidence="11">
    <location>
        <begin position="60"/>
        <end position="176"/>
    </location>
</feature>
<evidence type="ECO:0000259" key="11">
    <source>
        <dbReference type="PROSITE" id="PS51123"/>
    </source>
</evidence>
<comment type="similarity">
    <text evidence="8">Belongs to the Pal lipoprotein family.</text>
</comment>
<dbReference type="PRINTS" id="PR01021">
    <property type="entry name" value="OMPADOMAIN"/>
</dbReference>
<evidence type="ECO:0000313" key="12">
    <source>
        <dbReference type="EMBL" id="NRF71001.1"/>
    </source>
</evidence>
<keyword evidence="2 8" id="KW-0732">Signal</keyword>